<keyword evidence="1" id="KW-1133">Transmembrane helix</keyword>
<keyword evidence="3" id="KW-1185">Reference proteome</keyword>
<evidence type="ECO:0000313" key="3">
    <source>
        <dbReference type="Proteomes" id="UP001152747"/>
    </source>
</evidence>
<gene>
    <name evidence="2" type="ORF">CAMP_LOCUS3135</name>
</gene>
<evidence type="ECO:0000313" key="2">
    <source>
        <dbReference type="EMBL" id="CAI5440498.1"/>
    </source>
</evidence>
<evidence type="ECO:0000256" key="1">
    <source>
        <dbReference type="SAM" id="Phobius"/>
    </source>
</evidence>
<feature type="transmembrane region" description="Helical" evidence="1">
    <location>
        <begin position="126"/>
        <end position="151"/>
    </location>
</feature>
<dbReference type="Proteomes" id="UP001152747">
    <property type="component" value="Unassembled WGS sequence"/>
</dbReference>
<keyword evidence="1" id="KW-0812">Transmembrane</keyword>
<proteinExistence type="predicted"/>
<reference evidence="2" key="1">
    <citation type="submission" date="2022-11" db="EMBL/GenBank/DDBJ databases">
        <authorList>
            <person name="Kikuchi T."/>
        </authorList>
    </citation>
    <scope>NUCLEOTIDE SEQUENCE</scope>
    <source>
        <strain evidence="2">PS1010</strain>
    </source>
</reference>
<name>A0A9P1MVN8_9PELO</name>
<feature type="transmembrane region" description="Helical" evidence="1">
    <location>
        <begin position="157"/>
        <end position="181"/>
    </location>
</feature>
<dbReference type="AlphaFoldDB" id="A0A9P1MVN8"/>
<protein>
    <submittedName>
        <fullName evidence="2">Uncharacterized protein</fullName>
    </submittedName>
</protein>
<keyword evidence="1" id="KW-0472">Membrane</keyword>
<dbReference type="EMBL" id="CANHGI010000001">
    <property type="protein sequence ID" value="CAI5440498.1"/>
    <property type="molecule type" value="Genomic_DNA"/>
</dbReference>
<sequence>MCNKIDNNVTIFRCIKALKVLYAIAIIWLLISIAILASIIFLTHKILDVEEEEYEKQGEYASQKFFYKHFYDGEYRIGYHEAIDPKKREKGRAAFKQIAYIFAFLAASEPFTIAILIFIGNFTKCGCLYIFAAILSILNIIEDIPFIATFFMVSFDWWTVIFAISVLFGLVLNGITIYSMFAVTCCQRNQIQNENENPNKKDLETNTVSGTTI</sequence>
<feature type="transmembrane region" description="Helical" evidence="1">
    <location>
        <begin position="20"/>
        <end position="42"/>
    </location>
</feature>
<organism evidence="2 3">
    <name type="scientific">Caenorhabditis angaria</name>
    <dbReference type="NCBI Taxonomy" id="860376"/>
    <lineage>
        <taxon>Eukaryota</taxon>
        <taxon>Metazoa</taxon>
        <taxon>Ecdysozoa</taxon>
        <taxon>Nematoda</taxon>
        <taxon>Chromadorea</taxon>
        <taxon>Rhabditida</taxon>
        <taxon>Rhabditina</taxon>
        <taxon>Rhabditomorpha</taxon>
        <taxon>Rhabditoidea</taxon>
        <taxon>Rhabditidae</taxon>
        <taxon>Peloderinae</taxon>
        <taxon>Caenorhabditis</taxon>
    </lineage>
</organism>
<accession>A0A9P1MVN8</accession>
<feature type="transmembrane region" description="Helical" evidence="1">
    <location>
        <begin position="98"/>
        <end position="119"/>
    </location>
</feature>
<comment type="caution">
    <text evidence="2">The sequence shown here is derived from an EMBL/GenBank/DDBJ whole genome shotgun (WGS) entry which is preliminary data.</text>
</comment>